<keyword evidence="2" id="KW-1133">Transmembrane helix</keyword>
<feature type="domain" description="LytR/CpsA/Psr regulator C-terminal" evidence="3">
    <location>
        <begin position="213"/>
        <end position="298"/>
    </location>
</feature>
<feature type="transmembrane region" description="Helical" evidence="2">
    <location>
        <begin position="62"/>
        <end position="81"/>
    </location>
</feature>
<reference evidence="4" key="1">
    <citation type="submission" date="2019-08" db="EMBL/GenBank/DDBJ databases">
        <authorList>
            <person name="Kucharzyk K."/>
            <person name="Murdoch R.W."/>
            <person name="Higgins S."/>
            <person name="Loffler F."/>
        </authorList>
    </citation>
    <scope>NUCLEOTIDE SEQUENCE</scope>
</reference>
<feature type="compositionally biased region" description="Basic and acidic residues" evidence="1">
    <location>
        <begin position="37"/>
        <end position="50"/>
    </location>
</feature>
<evidence type="ECO:0000313" key="4">
    <source>
        <dbReference type="EMBL" id="MPM91895.1"/>
    </source>
</evidence>
<sequence length="309" mass="35296">MRDYRPNKAEQAKFHLSKSKNHSLAATAEKLPALSAESREERRRENKEKTVESSKKTVVSSFWLFLPVFLLLFLAMLLGVWQLRTWLLERKSIQSDQKILLLRSGKPEALLLFRVKQKRSEWASLVSFSETEKSPSKIAFNPDFPNFFWSMQLGVFLDQSFELHAPFSETTLLEAEFLPEETKNFLKNVPLQQEDFGKTSWWQEGEKAYDCPLSIVNATQQSGLANQLSQVLETANFSVVRKENAKATLGNSQLITDGNSHCRQLVQRLHAAWPFLEVREDASVTQEYRAALVLILGENLLVADSESSN</sequence>
<organism evidence="4">
    <name type="scientific">bioreactor metagenome</name>
    <dbReference type="NCBI Taxonomy" id="1076179"/>
    <lineage>
        <taxon>unclassified sequences</taxon>
        <taxon>metagenomes</taxon>
        <taxon>ecological metagenomes</taxon>
    </lineage>
</organism>
<evidence type="ECO:0000256" key="1">
    <source>
        <dbReference type="SAM" id="MobiDB-lite"/>
    </source>
</evidence>
<proteinExistence type="predicted"/>
<dbReference type="InterPro" id="IPR027381">
    <property type="entry name" value="LytR/CpsA/Psr_C"/>
</dbReference>
<evidence type="ECO:0000259" key="3">
    <source>
        <dbReference type="Pfam" id="PF13399"/>
    </source>
</evidence>
<evidence type="ECO:0000256" key="2">
    <source>
        <dbReference type="SAM" id="Phobius"/>
    </source>
</evidence>
<dbReference type="EMBL" id="VSSQ01038894">
    <property type="protein sequence ID" value="MPM91895.1"/>
    <property type="molecule type" value="Genomic_DNA"/>
</dbReference>
<accession>A0A645DRK0</accession>
<comment type="caution">
    <text evidence="4">The sequence shown here is derived from an EMBL/GenBank/DDBJ whole genome shotgun (WGS) entry which is preliminary data.</text>
</comment>
<name>A0A645DRK0_9ZZZZ</name>
<dbReference type="Pfam" id="PF13399">
    <property type="entry name" value="LytR_C"/>
    <property type="match status" value="1"/>
</dbReference>
<keyword evidence="2" id="KW-0812">Transmembrane</keyword>
<feature type="region of interest" description="Disordered" evidence="1">
    <location>
        <begin position="1"/>
        <end position="50"/>
    </location>
</feature>
<feature type="compositionally biased region" description="Basic and acidic residues" evidence="1">
    <location>
        <begin position="1"/>
        <end position="13"/>
    </location>
</feature>
<dbReference type="AlphaFoldDB" id="A0A645DRK0"/>
<keyword evidence="2" id="KW-0472">Membrane</keyword>
<gene>
    <name evidence="4" type="ORF">SDC9_139029</name>
</gene>
<protein>
    <recommendedName>
        <fullName evidence="3">LytR/CpsA/Psr regulator C-terminal domain-containing protein</fullName>
    </recommendedName>
</protein>